<reference evidence="1 2" key="2">
    <citation type="journal article" date="2022" name="Mol. Ecol. Resour.">
        <title>The genomes of chicory, endive, great burdock and yacon provide insights into Asteraceae paleo-polyploidization history and plant inulin production.</title>
        <authorList>
            <person name="Fan W."/>
            <person name="Wang S."/>
            <person name="Wang H."/>
            <person name="Wang A."/>
            <person name="Jiang F."/>
            <person name="Liu H."/>
            <person name="Zhao H."/>
            <person name="Xu D."/>
            <person name="Zhang Y."/>
        </authorList>
    </citation>
    <scope>NUCLEOTIDE SEQUENCE [LARGE SCALE GENOMIC DNA]</scope>
    <source>
        <strain evidence="2">cv. Punajuju</strain>
        <tissue evidence="1">Leaves</tissue>
    </source>
</reference>
<proteinExistence type="predicted"/>
<evidence type="ECO:0000313" key="2">
    <source>
        <dbReference type="Proteomes" id="UP001055811"/>
    </source>
</evidence>
<keyword evidence="2" id="KW-1185">Reference proteome</keyword>
<sequence>MMEELFAAPQPNVSTNSQPIKPLPPPSSTTIPNSSENHHLRCPRCDSSNTKFCYYNNYNLTQPRYFCKTCRRYWTKGGALRNVPIGGGCRKNKGTTIAAALANHNVSNTAKLKAVLSSELAKTGFINSFQRSDPIFWAGSPQTSHLLPLLRSTQNPNPNFASNPVTHTNTFNPSWRNSQTDQNQRQENGGITTGHEGRNTGNNLNLGQMYQQLRLFPSDYYQHDQTPPVINTLSTSSVLASAPAVANGESAGLWNPTVPWSDLLLTNGAYR</sequence>
<dbReference type="EMBL" id="CM042014">
    <property type="protein sequence ID" value="KAI3722560.1"/>
    <property type="molecule type" value="Genomic_DNA"/>
</dbReference>
<comment type="caution">
    <text evidence="1">The sequence shown here is derived from an EMBL/GenBank/DDBJ whole genome shotgun (WGS) entry which is preliminary data.</text>
</comment>
<organism evidence="1 2">
    <name type="scientific">Cichorium intybus</name>
    <name type="common">Chicory</name>
    <dbReference type="NCBI Taxonomy" id="13427"/>
    <lineage>
        <taxon>Eukaryota</taxon>
        <taxon>Viridiplantae</taxon>
        <taxon>Streptophyta</taxon>
        <taxon>Embryophyta</taxon>
        <taxon>Tracheophyta</taxon>
        <taxon>Spermatophyta</taxon>
        <taxon>Magnoliopsida</taxon>
        <taxon>eudicotyledons</taxon>
        <taxon>Gunneridae</taxon>
        <taxon>Pentapetalae</taxon>
        <taxon>asterids</taxon>
        <taxon>campanulids</taxon>
        <taxon>Asterales</taxon>
        <taxon>Asteraceae</taxon>
        <taxon>Cichorioideae</taxon>
        <taxon>Cichorieae</taxon>
        <taxon>Cichoriinae</taxon>
        <taxon>Cichorium</taxon>
    </lineage>
</organism>
<name>A0ACB9BKM1_CICIN</name>
<protein>
    <submittedName>
        <fullName evidence="1">Uncharacterized protein</fullName>
    </submittedName>
</protein>
<evidence type="ECO:0000313" key="1">
    <source>
        <dbReference type="EMBL" id="KAI3722560.1"/>
    </source>
</evidence>
<dbReference type="Proteomes" id="UP001055811">
    <property type="component" value="Linkage Group LG06"/>
</dbReference>
<accession>A0ACB9BKM1</accession>
<gene>
    <name evidence="1" type="ORF">L2E82_33600</name>
</gene>
<reference evidence="2" key="1">
    <citation type="journal article" date="2022" name="Mol. Ecol. Resour.">
        <title>The genomes of chicory, endive, great burdock and yacon provide insights into Asteraceae palaeo-polyploidization history and plant inulin production.</title>
        <authorList>
            <person name="Fan W."/>
            <person name="Wang S."/>
            <person name="Wang H."/>
            <person name="Wang A."/>
            <person name="Jiang F."/>
            <person name="Liu H."/>
            <person name="Zhao H."/>
            <person name="Xu D."/>
            <person name="Zhang Y."/>
        </authorList>
    </citation>
    <scope>NUCLEOTIDE SEQUENCE [LARGE SCALE GENOMIC DNA]</scope>
    <source>
        <strain evidence="2">cv. Punajuju</strain>
    </source>
</reference>